<evidence type="ECO:0000256" key="3">
    <source>
        <dbReference type="ARBA" id="ARBA00022692"/>
    </source>
</evidence>
<dbReference type="RefSeq" id="WP_078784632.1">
    <property type="nucleotide sequence ID" value="NZ_FUYF01000008.1"/>
</dbReference>
<dbReference type="GO" id="GO:0016020">
    <property type="term" value="C:membrane"/>
    <property type="evidence" value="ECO:0007669"/>
    <property type="project" value="UniProtKB-SubCell"/>
</dbReference>
<dbReference type="AlphaFoldDB" id="A0A1T4XCZ3"/>
<accession>A0A1T4XCZ3</accession>
<dbReference type="PANTHER" id="PTHR30093">
    <property type="entry name" value="GENERAL SECRETION PATHWAY PROTEIN G"/>
    <property type="match status" value="1"/>
</dbReference>
<dbReference type="NCBIfam" id="TIGR02532">
    <property type="entry name" value="IV_pilin_GFxxxE"/>
    <property type="match status" value="1"/>
</dbReference>
<dbReference type="Pfam" id="PF07963">
    <property type="entry name" value="N_methyl"/>
    <property type="match status" value="1"/>
</dbReference>
<dbReference type="PROSITE" id="PS00409">
    <property type="entry name" value="PROKAR_NTER_METHYL"/>
    <property type="match status" value="1"/>
</dbReference>
<evidence type="ECO:0000256" key="4">
    <source>
        <dbReference type="ARBA" id="ARBA00022989"/>
    </source>
</evidence>
<dbReference type="OrthoDB" id="2086184at2"/>
<dbReference type="EMBL" id="FUYF01000008">
    <property type="protein sequence ID" value="SKA87319.1"/>
    <property type="molecule type" value="Genomic_DNA"/>
</dbReference>
<evidence type="ECO:0000256" key="2">
    <source>
        <dbReference type="ARBA" id="ARBA00022481"/>
    </source>
</evidence>
<reference evidence="7 8" key="1">
    <citation type="submission" date="2017-02" db="EMBL/GenBank/DDBJ databases">
        <authorList>
            <person name="Peterson S.W."/>
        </authorList>
    </citation>
    <scope>NUCLEOTIDE SEQUENCE [LARGE SCALE GENOMIC DNA]</scope>
    <source>
        <strain evidence="7 8">ATCC 27749</strain>
    </source>
</reference>
<feature type="transmembrane region" description="Helical" evidence="6">
    <location>
        <begin position="12"/>
        <end position="33"/>
    </location>
</feature>
<keyword evidence="2" id="KW-0488">Methylation</keyword>
<sequence length="214" mass="23690">MERNNRKRGFTLVELIVVLVILAVLAALLVPSLTGYIDKAKKKAVITEARDVWTASQAALSECYALYPESFTANSANNKSNCRFSVYINNKWVDNVGKISNAALNALQKNPKDTVEAGTASRRVSAMVLAYLDSANKNNPRYTFYDGKVITKDTKPSTYFDKTPKSTDIIIQLFHTVDGKVIALNFGKDGYMVTIVPGQQIICEYDGKCLDFRG</sequence>
<evidence type="ECO:0000256" key="5">
    <source>
        <dbReference type="ARBA" id="ARBA00023136"/>
    </source>
</evidence>
<evidence type="ECO:0000313" key="8">
    <source>
        <dbReference type="Proteomes" id="UP000190286"/>
    </source>
</evidence>
<dbReference type="InterPro" id="IPR045584">
    <property type="entry name" value="Pilin-like"/>
</dbReference>
<keyword evidence="3 6" id="KW-0812">Transmembrane</keyword>
<organism evidence="7 8">
    <name type="scientific">Gemmiger formicilis</name>
    <dbReference type="NCBI Taxonomy" id="745368"/>
    <lineage>
        <taxon>Bacteria</taxon>
        <taxon>Bacillati</taxon>
        <taxon>Bacillota</taxon>
        <taxon>Clostridia</taxon>
        <taxon>Eubacteriales</taxon>
        <taxon>Gemmiger</taxon>
    </lineage>
</organism>
<comment type="subcellular location">
    <subcellularLocation>
        <location evidence="1">Membrane</location>
        <topology evidence="1">Single-pass membrane protein</topology>
    </subcellularLocation>
</comment>
<gene>
    <name evidence="7" type="ORF">SAMN02745178_01717</name>
</gene>
<keyword evidence="4 6" id="KW-1133">Transmembrane helix</keyword>
<dbReference type="InterPro" id="IPR012902">
    <property type="entry name" value="N_methyl_site"/>
</dbReference>
<dbReference type="Proteomes" id="UP000190286">
    <property type="component" value="Unassembled WGS sequence"/>
</dbReference>
<proteinExistence type="predicted"/>
<evidence type="ECO:0000256" key="1">
    <source>
        <dbReference type="ARBA" id="ARBA00004167"/>
    </source>
</evidence>
<evidence type="ECO:0000256" key="6">
    <source>
        <dbReference type="SAM" id="Phobius"/>
    </source>
</evidence>
<dbReference type="PANTHER" id="PTHR30093:SF44">
    <property type="entry name" value="TYPE II SECRETION SYSTEM CORE PROTEIN G"/>
    <property type="match status" value="1"/>
</dbReference>
<dbReference type="STRING" id="745368.SAMN02745178_01717"/>
<keyword evidence="5 6" id="KW-0472">Membrane</keyword>
<name>A0A1T4XCZ3_9FIRM</name>
<dbReference type="GeneID" id="93338174"/>
<dbReference type="SUPFAM" id="SSF54523">
    <property type="entry name" value="Pili subunits"/>
    <property type="match status" value="1"/>
</dbReference>
<evidence type="ECO:0000313" key="7">
    <source>
        <dbReference type="EMBL" id="SKA87319.1"/>
    </source>
</evidence>
<dbReference type="Gene3D" id="3.30.700.10">
    <property type="entry name" value="Glycoprotein, Type 4 Pilin"/>
    <property type="match status" value="1"/>
</dbReference>
<keyword evidence="8" id="KW-1185">Reference proteome</keyword>
<protein>
    <submittedName>
        <fullName evidence="7">Prepilin-type N-terminal cleavage/methylation domain-containing protein</fullName>
    </submittedName>
</protein>